<dbReference type="GO" id="GO:0004519">
    <property type="term" value="F:endonuclease activity"/>
    <property type="evidence" value="ECO:0007669"/>
    <property type="project" value="UniProtKB-KW"/>
</dbReference>
<dbReference type="CDD" id="cd17246">
    <property type="entry name" value="RMtype1_S_SonII-TRD2-CR2_like"/>
    <property type="match status" value="1"/>
</dbReference>
<dbReference type="AlphaFoldDB" id="A0A3D8LI18"/>
<dbReference type="PANTHER" id="PTHR30408:SF13">
    <property type="entry name" value="TYPE I RESTRICTION ENZYME HINDI SPECIFICITY SUBUNIT"/>
    <property type="match status" value="1"/>
</dbReference>
<evidence type="ECO:0000259" key="4">
    <source>
        <dbReference type="Pfam" id="PF01420"/>
    </source>
</evidence>
<evidence type="ECO:0000313" key="5">
    <source>
        <dbReference type="EMBL" id="RDV16532.1"/>
    </source>
</evidence>
<dbReference type="EMBL" id="QRGR01000004">
    <property type="protein sequence ID" value="RDV16532.1"/>
    <property type="molecule type" value="Genomic_DNA"/>
</dbReference>
<gene>
    <name evidence="5" type="ORF">DXT99_04895</name>
</gene>
<evidence type="ECO:0000256" key="1">
    <source>
        <dbReference type="ARBA" id="ARBA00010923"/>
    </source>
</evidence>
<dbReference type="Gene3D" id="3.90.220.20">
    <property type="entry name" value="DNA methylase specificity domains"/>
    <property type="match status" value="2"/>
</dbReference>
<keyword evidence="5" id="KW-0540">Nuclease</keyword>
<evidence type="ECO:0000313" key="6">
    <source>
        <dbReference type="Proteomes" id="UP000256708"/>
    </source>
</evidence>
<keyword evidence="5" id="KW-0255">Endonuclease</keyword>
<feature type="domain" description="Type I restriction modification DNA specificity" evidence="4">
    <location>
        <begin position="2"/>
        <end position="157"/>
    </location>
</feature>
<keyword evidence="5" id="KW-0378">Hydrolase</keyword>
<dbReference type="RefSeq" id="WP_115564392.1">
    <property type="nucleotide sequence ID" value="NZ_QRGR01000004.1"/>
</dbReference>
<feature type="domain" description="Type I restriction modification DNA specificity" evidence="4">
    <location>
        <begin position="177"/>
        <end position="356"/>
    </location>
</feature>
<dbReference type="SUPFAM" id="SSF116734">
    <property type="entry name" value="DNA methylase specificity domain"/>
    <property type="match status" value="2"/>
</dbReference>
<dbReference type="OrthoDB" id="825893at2"/>
<dbReference type="Proteomes" id="UP000256708">
    <property type="component" value="Unassembled WGS sequence"/>
</dbReference>
<dbReference type="CDD" id="cd17267">
    <property type="entry name" value="RMtype1_S_EcoAO83I-TRD1-CR1_like"/>
    <property type="match status" value="1"/>
</dbReference>
<dbReference type="Pfam" id="PF01420">
    <property type="entry name" value="Methylase_S"/>
    <property type="match status" value="2"/>
</dbReference>
<dbReference type="InterPro" id="IPR044946">
    <property type="entry name" value="Restrct_endonuc_typeI_TRD_sf"/>
</dbReference>
<evidence type="ECO:0000256" key="2">
    <source>
        <dbReference type="ARBA" id="ARBA00022747"/>
    </source>
</evidence>
<accession>A0A3D8LI18</accession>
<sequence>MTNWKTYRWGDIATLEYGKSLRDYRTSSGNIPVFGTNGQVGYTEKALCNFPSVIIGRKGAYRGVHYSSKPFFVIDTAFYLKPKSKNLDLKFAYYNLLLQDINGLDSGSAIPSTRREDFYELEVNLPDLPTQCRIADILSALDEKIELNRRMNQTLEQMAQMLFRQYFVDDIDEEKLPEGWRVGKLGEITVRITKGTTPTTLKKQFVESGINFIKVESITETGSIDLNKLNFIDEETNQLLQRSKVQDRDILFSIAGTLGRMAVVSPEILPANTNQAVAIIRPDNSLIEPLYIYYWLKLEKVREETFSRKVHAVQANLSLSVLSEIEIIIPPLSIQNQKFTEINNLFKKINCNGIEIQKLTTLRDTLLPKLMSGEIDVMQTQAADMHEPILS</sequence>
<dbReference type="PANTHER" id="PTHR30408">
    <property type="entry name" value="TYPE-1 RESTRICTION ENZYME ECOKI SPECIFICITY PROTEIN"/>
    <property type="match status" value="1"/>
</dbReference>
<evidence type="ECO:0000256" key="3">
    <source>
        <dbReference type="ARBA" id="ARBA00023125"/>
    </source>
</evidence>
<comment type="similarity">
    <text evidence="1">Belongs to the type-I restriction system S methylase family.</text>
</comment>
<organism evidence="5 6">
    <name type="scientific">Pontibacter diazotrophicus</name>
    <dbReference type="NCBI Taxonomy" id="1400979"/>
    <lineage>
        <taxon>Bacteria</taxon>
        <taxon>Pseudomonadati</taxon>
        <taxon>Bacteroidota</taxon>
        <taxon>Cytophagia</taxon>
        <taxon>Cytophagales</taxon>
        <taxon>Hymenobacteraceae</taxon>
        <taxon>Pontibacter</taxon>
    </lineage>
</organism>
<keyword evidence="2" id="KW-0680">Restriction system</keyword>
<keyword evidence="3" id="KW-0238">DNA-binding</keyword>
<name>A0A3D8LI18_9BACT</name>
<proteinExistence type="inferred from homology"/>
<dbReference type="InterPro" id="IPR000055">
    <property type="entry name" value="Restrct_endonuc_typeI_TRD"/>
</dbReference>
<dbReference type="GO" id="GO:0009307">
    <property type="term" value="P:DNA restriction-modification system"/>
    <property type="evidence" value="ECO:0007669"/>
    <property type="project" value="UniProtKB-KW"/>
</dbReference>
<reference evidence="6" key="1">
    <citation type="submission" date="2018-08" db="EMBL/GenBank/DDBJ databases">
        <authorList>
            <person name="Liu Z.-W."/>
            <person name="Du Z.-J."/>
        </authorList>
    </citation>
    <scope>NUCLEOTIDE SEQUENCE [LARGE SCALE GENOMIC DNA]</scope>
    <source>
        <strain evidence="6">H4X</strain>
    </source>
</reference>
<keyword evidence="6" id="KW-1185">Reference proteome</keyword>
<protein>
    <submittedName>
        <fullName evidence="5">Restriction endonuclease subunit S</fullName>
    </submittedName>
</protein>
<comment type="caution">
    <text evidence="5">The sequence shown here is derived from an EMBL/GenBank/DDBJ whole genome shotgun (WGS) entry which is preliminary data.</text>
</comment>
<dbReference type="InterPro" id="IPR052021">
    <property type="entry name" value="Type-I_RS_S_subunit"/>
</dbReference>
<dbReference type="GO" id="GO:0003677">
    <property type="term" value="F:DNA binding"/>
    <property type="evidence" value="ECO:0007669"/>
    <property type="project" value="UniProtKB-KW"/>
</dbReference>